<dbReference type="InterPro" id="IPR004942">
    <property type="entry name" value="Roadblock/LAMTOR2_dom"/>
</dbReference>
<name>A0A150IKZ1_9EURY</name>
<proteinExistence type="predicted"/>
<dbReference type="SMART" id="SM00960">
    <property type="entry name" value="Robl_LC7"/>
    <property type="match status" value="1"/>
</dbReference>
<protein>
    <recommendedName>
        <fullName evidence="1">Roadblock/LAMTOR2 domain-containing protein</fullName>
    </recommendedName>
</protein>
<organism evidence="2 3">
    <name type="scientific">Candidatus Methanofastidiosum methylothiophilum</name>
    <dbReference type="NCBI Taxonomy" id="1705564"/>
    <lineage>
        <taxon>Archaea</taxon>
        <taxon>Methanobacteriati</taxon>
        <taxon>Methanobacteriota</taxon>
        <taxon>Stenosarchaea group</taxon>
        <taxon>Candidatus Methanofastidiosia</taxon>
        <taxon>Candidatus Methanofastidiosales</taxon>
        <taxon>Candidatus Methanofastidiosaceae</taxon>
        <taxon>Candidatus Methanofastidiosum</taxon>
    </lineage>
</organism>
<accession>A0A150IKZ1</accession>
<comment type="caution">
    <text evidence="2">The sequence shown here is derived from an EMBL/GenBank/DDBJ whole genome shotgun (WGS) entry which is preliminary data.</text>
</comment>
<dbReference type="Pfam" id="PF03259">
    <property type="entry name" value="Robl_LC7"/>
    <property type="match status" value="1"/>
</dbReference>
<dbReference type="AlphaFoldDB" id="A0A150IKZ1"/>
<dbReference type="Proteomes" id="UP000075398">
    <property type="component" value="Unassembled WGS sequence"/>
</dbReference>
<sequence length="136" mass="15324">MREDILIKHLRNLTLENNKIKDAFIMGVDGLLIAVMEKKEDNQKIAARMAGVIDVARRIENRLPDALSVTVSNGKIIALPISDNFLVVVIADKDINSYSVIKLIDKNKDNILGMIEKREFNDLYSFNPTEVEGLDI</sequence>
<reference evidence="2 3" key="1">
    <citation type="journal article" date="2016" name="ISME J.">
        <title>Chasing the elusive Euryarchaeota class WSA2: genomes reveal a uniquely fastidious methyl-reducing methanogen.</title>
        <authorList>
            <person name="Nobu M.K."/>
            <person name="Narihiro T."/>
            <person name="Kuroda K."/>
            <person name="Mei R."/>
            <person name="Liu W.T."/>
        </authorList>
    </citation>
    <scope>NUCLEOTIDE SEQUENCE [LARGE SCALE GENOMIC DNA]</scope>
    <source>
        <strain evidence="2">U1lsi0528_Bin055</strain>
    </source>
</reference>
<evidence type="ECO:0000313" key="2">
    <source>
        <dbReference type="EMBL" id="KYC45598.1"/>
    </source>
</evidence>
<dbReference type="Gene3D" id="3.30.450.30">
    <property type="entry name" value="Dynein light chain 2a, cytoplasmic"/>
    <property type="match status" value="1"/>
</dbReference>
<evidence type="ECO:0000259" key="1">
    <source>
        <dbReference type="SMART" id="SM00960"/>
    </source>
</evidence>
<gene>
    <name evidence="2" type="ORF">AMQ22_02198</name>
</gene>
<feature type="domain" description="Roadblock/LAMTOR2" evidence="1">
    <location>
        <begin position="7"/>
        <end position="91"/>
    </location>
</feature>
<dbReference type="SUPFAM" id="SSF103196">
    <property type="entry name" value="Roadblock/LC7 domain"/>
    <property type="match status" value="1"/>
</dbReference>
<evidence type="ECO:0000313" key="3">
    <source>
        <dbReference type="Proteomes" id="UP000075398"/>
    </source>
</evidence>
<dbReference type="EMBL" id="LNGC01000229">
    <property type="protein sequence ID" value="KYC45598.1"/>
    <property type="molecule type" value="Genomic_DNA"/>
</dbReference>